<evidence type="ECO:0000259" key="4">
    <source>
        <dbReference type="PROSITE" id="PS50893"/>
    </source>
</evidence>
<keyword evidence="1" id="KW-0813">Transport</keyword>
<dbReference type="PANTHER" id="PTHR45772">
    <property type="entry name" value="CONSERVED COMPONENT OF ABC TRANSPORTER FOR NATURAL AMINO ACIDS-RELATED"/>
    <property type="match status" value="1"/>
</dbReference>
<sequence>MSALLELEGVDKSFGALKVSDDITFSLPKGQALGIIGPNGAGKSTLFNLIGGTLPVSSGAIRFDGADITRMPASSRCRMGISRSFQIPHPFVGMSVYENLLVASAFGNADHHDAEAACRDILDVTGLLARANRPAGSLTLLERKRLELARALASNPRLLLLDEIAGGLTEGECHDLVGTIQGIRDQGVSIIWIEHIVHALTAVVERLIVIDFGKIVAEGAPDAVMSDPFVQEIYMGISVDDDAA</sequence>
<evidence type="ECO:0000256" key="1">
    <source>
        <dbReference type="ARBA" id="ARBA00022448"/>
    </source>
</evidence>
<dbReference type="PROSITE" id="PS50893">
    <property type="entry name" value="ABC_TRANSPORTER_2"/>
    <property type="match status" value="1"/>
</dbReference>
<dbReference type="InterPro" id="IPR003439">
    <property type="entry name" value="ABC_transporter-like_ATP-bd"/>
</dbReference>
<evidence type="ECO:0000313" key="5">
    <source>
        <dbReference type="EMBL" id="GKY90163.1"/>
    </source>
</evidence>
<feature type="domain" description="ABC transporter" evidence="4">
    <location>
        <begin position="5"/>
        <end position="237"/>
    </location>
</feature>
<dbReference type="PANTHER" id="PTHR45772:SF7">
    <property type="entry name" value="AMINO ACID ABC TRANSPORTER ATP-BINDING PROTEIN"/>
    <property type="match status" value="1"/>
</dbReference>
<keyword evidence="3 5" id="KW-0067">ATP-binding</keyword>
<evidence type="ECO:0000313" key="6">
    <source>
        <dbReference type="Proteomes" id="UP001144205"/>
    </source>
</evidence>
<keyword evidence="6" id="KW-1185">Reference proteome</keyword>
<accession>A0ABQ5LZB5</accession>
<dbReference type="SMART" id="SM00382">
    <property type="entry name" value="AAA"/>
    <property type="match status" value="1"/>
</dbReference>
<name>A0ABQ5LZB5_9RHOB</name>
<comment type="caution">
    <text evidence="5">The sequence shown here is derived from an EMBL/GenBank/DDBJ whole genome shotgun (WGS) entry which is preliminary data.</text>
</comment>
<keyword evidence="2" id="KW-0547">Nucleotide-binding</keyword>
<dbReference type="Pfam" id="PF00005">
    <property type="entry name" value="ABC_tran"/>
    <property type="match status" value="1"/>
</dbReference>
<dbReference type="SUPFAM" id="SSF52540">
    <property type="entry name" value="P-loop containing nucleoside triphosphate hydrolases"/>
    <property type="match status" value="1"/>
</dbReference>
<dbReference type="InterPro" id="IPR027417">
    <property type="entry name" value="P-loop_NTPase"/>
</dbReference>
<evidence type="ECO:0000256" key="2">
    <source>
        <dbReference type="ARBA" id="ARBA00022741"/>
    </source>
</evidence>
<dbReference type="Proteomes" id="UP001144205">
    <property type="component" value="Unassembled WGS sequence"/>
</dbReference>
<dbReference type="GO" id="GO:0005524">
    <property type="term" value="F:ATP binding"/>
    <property type="evidence" value="ECO:0007669"/>
    <property type="project" value="UniProtKB-KW"/>
</dbReference>
<evidence type="ECO:0000256" key="3">
    <source>
        <dbReference type="ARBA" id="ARBA00022840"/>
    </source>
</evidence>
<dbReference type="Gene3D" id="3.40.50.300">
    <property type="entry name" value="P-loop containing nucleotide triphosphate hydrolases"/>
    <property type="match status" value="1"/>
</dbReference>
<protein>
    <submittedName>
        <fullName evidence="5">ABC transporter ATP-binding protein</fullName>
    </submittedName>
</protein>
<proteinExistence type="predicted"/>
<reference evidence="5" key="1">
    <citation type="journal article" date="2023" name="Int. J. Syst. Evol. Microbiol.">
        <title>Sinisalibacter aestuarii sp. nov., isolated from estuarine sediment of the Arakawa River.</title>
        <authorList>
            <person name="Arafat S.T."/>
            <person name="Hirano S."/>
            <person name="Sato A."/>
            <person name="Takeuchi K."/>
            <person name="Yasuda T."/>
            <person name="Terahara T."/>
            <person name="Hamada M."/>
            <person name="Kobayashi T."/>
        </authorList>
    </citation>
    <scope>NUCLEOTIDE SEQUENCE</scope>
    <source>
        <strain evidence="5">B-399</strain>
    </source>
</reference>
<dbReference type="RefSeq" id="WP_281844058.1">
    <property type="nucleotide sequence ID" value="NZ_BROH01000019.1"/>
</dbReference>
<dbReference type="EMBL" id="BROH01000019">
    <property type="protein sequence ID" value="GKY90163.1"/>
    <property type="molecule type" value="Genomic_DNA"/>
</dbReference>
<organism evidence="5 6">
    <name type="scientific">Sinisalibacter aestuarii</name>
    <dbReference type="NCBI Taxonomy" id="2949426"/>
    <lineage>
        <taxon>Bacteria</taxon>
        <taxon>Pseudomonadati</taxon>
        <taxon>Pseudomonadota</taxon>
        <taxon>Alphaproteobacteria</taxon>
        <taxon>Rhodobacterales</taxon>
        <taxon>Roseobacteraceae</taxon>
        <taxon>Sinisalibacter</taxon>
    </lineage>
</organism>
<dbReference type="CDD" id="cd03219">
    <property type="entry name" value="ABC_Mj1267_LivG_branched"/>
    <property type="match status" value="1"/>
</dbReference>
<gene>
    <name evidence="5" type="ORF">STA1M1_40320</name>
</gene>
<dbReference type="InterPro" id="IPR003593">
    <property type="entry name" value="AAA+_ATPase"/>
</dbReference>
<dbReference type="InterPro" id="IPR051120">
    <property type="entry name" value="ABC_AA/LPS_Transport"/>
</dbReference>